<dbReference type="AlphaFoldDB" id="A0A163WCR2"/>
<evidence type="ECO:0000313" key="4">
    <source>
        <dbReference type="Proteomes" id="UP000076630"/>
    </source>
</evidence>
<dbReference type="OrthoDB" id="1376305at2"/>
<evidence type="ECO:0000256" key="1">
    <source>
        <dbReference type="SAM" id="MobiDB-lite"/>
    </source>
</evidence>
<comment type="caution">
    <text evidence="3">The sequence shown here is derived from an EMBL/GenBank/DDBJ whole genome shotgun (WGS) entry which is preliminary data.</text>
</comment>
<feature type="transmembrane region" description="Helical" evidence="2">
    <location>
        <begin position="57"/>
        <end position="74"/>
    </location>
</feature>
<name>A0A163WCR2_9FLAO</name>
<feature type="compositionally biased region" description="Polar residues" evidence="1">
    <location>
        <begin position="90"/>
        <end position="105"/>
    </location>
</feature>
<feature type="region of interest" description="Disordered" evidence="1">
    <location>
        <begin position="82"/>
        <end position="105"/>
    </location>
</feature>
<keyword evidence="4" id="KW-1185">Reference proteome</keyword>
<evidence type="ECO:0008006" key="5">
    <source>
        <dbReference type="Google" id="ProtNLM"/>
    </source>
</evidence>
<keyword evidence="2" id="KW-0472">Membrane</keyword>
<organism evidence="3 4">
    <name type="scientific">Myroides marinus</name>
    <dbReference type="NCBI Taxonomy" id="703342"/>
    <lineage>
        <taxon>Bacteria</taxon>
        <taxon>Pseudomonadati</taxon>
        <taxon>Bacteroidota</taxon>
        <taxon>Flavobacteriia</taxon>
        <taxon>Flavobacteriales</taxon>
        <taxon>Flavobacteriaceae</taxon>
        <taxon>Myroides</taxon>
    </lineage>
</organism>
<dbReference type="EMBL" id="LQNU01000078">
    <property type="protein sequence ID" value="KZE76170.1"/>
    <property type="molecule type" value="Genomic_DNA"/>
</dbReference>
<evidence type="ECO:0000256" key="2">
    <source>
        <dbReference type="SAM" id="Phobius"/>
    </source>
</evidence>
<evidence type="ECO:0000313" key="3">
    <source>
        <dbReference type="EMBL" id="KZE76170.1"/>
    </source>
</evidence>
<gene>
    <name evidence="3" type="ORF">AV926_16125</name>
</gene>
<protein>
    <recommendedName>
        <fullName evidence="5">Molybdenum ABC transporter permease</fullName>
    </recommendedName>
</protein>
<accession>A0A163WCR2</accession>
<keyword evidence="2" id="KW-0812">Transmembrane</keyword>
<reference evidence="3 4" key="1">
    <citation type="submission" date="2016-01" db="EMBL/GenBank/DDBJ databases">
        <title>Whole genome sequencing of Myroides marinus L41.</title>
        <authorList>
            <person name="Hong K.W."/>
        </authorList>
    </citation>
    <scope>NUCLEOTIDE SEQUENCE [LARGE SCALE GENOMIC DNA]</scope>
    <source>
        <strain evidence="3 4">L41</strain>
    </source>
</reference>
<proteinExistence type="predicted"/>
<dbReference type="Proteomes" id="UP000076630">
    <property type="component" value="Unassembled WGS sequence"/>
</dbReference>
<feature type="transmembrane region" description="Helical" evidence="2">
    <location>
        <begin position="6"/>
        <end position="24"/>
    </location>
</feature>
<sequence length="105" mass="12246">MHIFFIVVGILSLLSGIGLIYWINRRRFYSRNVAGLEGFSSFEASLFIRFVERLGKWLAYILILVSLFCFYIYSAEKTRIEEKQQRLEVENSTPLTEGNKKSTVL</sequence>
<keyword evidence="2" id="KW-1133">Transmembrane helix</keyword>